<evidence type="ECO:0000313" key="2">
    <source>
        <dbReference type="Proteomes" id="UP001285441"/>
    </source>
</evidence>
<evidence type="ECO:0000313" key="1">
    <source>
        <dbReference type="EMBL" id="KAK3392820.1"/>
    </source>
</evidence>
<sequence>MASYCARLSGRRMTTARTTRIGYCRAALTTSFLLGWEEEDEQTLYRSFKLWKSWSDNLDFADFYLKKFPKVVTSIDDLDTQDARRVRMVRDVAMRWGWDILFAQFYGSWYGEDVSSPNRGPIAAGAMTFLDGAPPRGIRDLSDFGSYWHFREHLGEIEQLITAVHDIAGNPVDAAAAYRRIFSTLTLMRNKPSEWPANTAFGLNKSGAGTLYAELFKRACTPQSSDCDASPNVEFSPGLGAISWRTMRFLFLPFKIASSISFVRTAKSCIGFKWRTTWYLSTIRTFFYKRS</sequence>
<dbReference type="EMBL" id="JAULSW010000001">
    <property type="protein sequence ID" value="KAK3392820.1"/>
    <property type="molecule type" value="Genomic_DNA"/>
</dbReference>
<organism evidence="1 2">
    <name type="scientific">Podospora didyma</name>
    <dbReference type="NCBI Taxonomy" id="330526"/>
    <lineage>
        <taxon>Eukaryota</taxon>
        <taxon>Fungi</taxon>
        <taxon>Dikarya</taxon>
        <taxon>Ascomycota</taxon>
        <taxon>Pezizomycotina</taxon>
        <taxon>Sordariomycetes</taxon>
        <taxon>Sordariomycetidae</taxon>
        <taxon>Sordariales</taxon>
        <taxon>Podosporaceae</taxon>
        <taxon>Podospora</taxon>
    </lineage>
</organism>
<protein>
    <submittedName>
        <fullName evidence="1">Uncharacterized protein</fullName>
    </submittedName>
</protein>
<dbReference type="Proteomes" id="UP001285441">
    <property type="component" value="Unassembled WGS sequence"/>
</dbReference>
<comment type="caution">
    <text evidence="1">The sequence shown here is derived from an EMBL/GenBank/DDBJ whole genome shotgun (WGS) entry which is preliminary data.</text>
</comment>
<keyword evidence="2" id="KW-1185">Reference proteome</keyword>
<gene>
    <name evidence="1" type="ORF">B0H63DRAFT_530324</name>
</gene>
<dbReference type="AlphaFoldDB" id="A0AAE0P4H0"/>
<accession>A0AAE0P4H0</accession>
<proteinExistence type="predicted"/>
<reference evidence="1" key="2">
    <citation type="submission" date="2023-06" db="EMBL/GenBank/DDBJ databases">
        <authorList>
            <consortium name="Lawrence Berkeley National Laboratory"/>
            <person name="Haridas S."/>
            <person name="Hensen N."/>
            <person name="Bonometti L."/>
            <person name="Westerberg I."/>
            <person name="Brannstrom I.O."/>
            <person name="Guillou S."/>
            <person name="Cros-Aarteil S."/>
            <person name="Calhoun S."/>
            <person name="Kuo A."/>
            <person name="Mondo S."/>
            <person name="Pangilinan J."/>
            <person name="Riley R."/>
            <person name="LaButti K."/>
            <person name="Andreopoulos B."/>
            <person name="Lipzen A."/>
            <person name="Chen C."/>
            <person name="Yanf M."/>
            <person name="Daum C."/>
            <person name="Ng V."/>
            <person name="Clum A."/>
            <person name="Steindorff A."/>
            <person name="Ohm R."/>
            <person name="Martin F."/>
            <person name="Silar P."/>
            <person name="Natvig D."/>
            <person name="Lalanne C."/>
            <person name="Gautier V."/>
            <person name="Ament-velasquez S.L."/>
            <person name="Kruys A."/>
            <person name="Hutchinson M.I."/>
            <person name="Powell A.J."/>
            <person name="Barry K."/>
            <person name="Miller A.N."/>
            <person name="Grigoriev I.V."/>
            <person name="Debuchy R."/>
            <person name="Gladieux P."/>
            <person name="Thoren M.H."/>
            <person name="Johannesson H."/>
        </authorList>
    </citation>
    <scope>NUCLEOTIDE SEQUENCE</scope>
    <source>
        <strain evidence="1">CBS 232.78</strain>
    </source>
</reference>
<name>A0AAE0P4H0_9PEZI</name>
<reference evidence="1" key="1">
    <citation type="journal article" date="2023" name="Mol. Phylogenet. Evol.">
        <title>Genome-scale phylogeny and comparative genomics of the fungal order Sordariales.</title>
        <authorList>
            <person name="Hensen N."/>
            <person name="Bonometti L."/>
            <person name="Westerberg I."/>
            <person name="Brannstrom I.O."/>
            <person name="Guillou S."/>
            <person name="Cros-Aarteil S."/>
            <person name="Calhoun S."/>
            <person name="Haridas S."/>
            <person name="Kuo A."/>
            <person name="Mondo S."/>
            <person name="Pangilinan J."/>
            <person name="Riley R."/>
            <person name="LaButti K."/>
            <person name="Andreopoulos B."/>
            <person name="Lipzen A."/>
            <person name="Chen C."/>
            <person name="Yan M."/>
            <person name="Daum C."/>
            <person name="Ng V."/>
            <person name="Clum A."/>
            <person name="Steindorff A."/>
            <person name="Ohm R.A."/>
            <person name="Martin F."/>
            <person name="Silar P."/>
            <person name="Natvig D.O."/>
            <person name="Lalanne C."/>
            <person name="Gautier V."/>
            <person name="Ament-Velasquez S.L."/>
            <person name="Kruys A."/>
            <person name="Hutchinson M.I."/>
            <person name="Powell A.J."/>
            <person name="Barry K."/>
            <person name="Miller A.N."/>
            <person name="Grigoriev I.V."/>
            <person name="Debuchy R."/>
            <person name="Gladieux P."/>
            <person name="Hiltunen Thoren M."/>
            <person name="Johannesson H."/>
        </authorList>
    </citation>
    <scope>NUCLEOTIDE SEQUENCE</scope>
    <source>
        <strain evidence="1">CBS 232.78</strain>
    </source>
</reference>